<evidence type="ECO:0000256" key="1">
    <source>
        <dbReference type="SAM" id="MobiDB-lite"/>
    </source>
</evidence>
<feature type="compositionally biased region" description="Basic residues" evidence="1">
    <location>
        <begin position="219"/>
        <end position="229"/>
    </location>
</feature>
<feature type="compositionally biased region" description="Basic and acidic residues" evidence="1">
    <location>
        <begin position="69"/>
        <end position="85"/>
    </location>
</feature>
<evidence type="ECO:0000313" key="3">
    <source>
        <dbReference type="Proteomes" id="UP001159427"/>
    </source>
</evidence>
<feature type="compositionally biased region" description="Basic and acidic residues" evidence="1">
    <location>
        <begin position="1"/>
        <end position="13"/>
    </location>
</feature>
<protein>
    <recommendedName>
        <fullName evidence="4">Sterile alpha motif domain-containing protein 9-like</fullName>
    </recommendedName>
</protein>
<dbReference type="EMBL" id="CALNXI010000029">
    <property type="protein sequence ID" value="CAH3015778.1"/>
    <property type="molecule type" value="Genomic_DNA"/>
</dbReference>
<name>A0ABN8LJF9_9CNID</name>
<feature type="compositionally biased region" description="Basic residues" evidence="1">
    <location>
        <begin position="21"/>
        <end position="32"/>
    </location>
</feature>
<evidence type="ECO:0000313" key="2">
    <source>
        <dbReference type="EMBL" id="CAH3015778.1"/>
    </source>
</evidence>
<organism evidence="2 3">
    <name type="scientific">Porites evermanni</name>
    <dbReference type="NCBI Taxonomy" id="104178"/>
    <lineage>
        <taxon>Eukaryota</taxon>
        <taxon>Metazoa</taxon>
        <taxon>Cnidaria</taxon>
        <taxon>Anthozoa</taxon>
        <taxon>Hexacorallia</taxon>
        <taxon>Scleractinia</taxon>
        <taxon>Fungiina</taxon>
        <taxon>Poritidae</taxon>
        <taxon>Porites</taxon>
    </lineage>
</organism>
<accession>A0ABN8LJF9</accession>
<feature type="compositionally biased region" description="Basic and acidic residues" evidence="1">
    <location>
        <begin position="287"/>
        <end position="296"/>
    </location>
</feature>
<feature type="compositionally biased region" description="Polar residues" evidence="1">
    <location>
        <begin position="33"/>
        <end position="45"/>
    </location>
</feature>
<comment type="caution">
    <text evidence="2">The sequence shown here is derived from an EMBL/GenBank/DDBJ whole genome shotgun (WGS) entry which is preliminary data.</text>
</comment>
<feature type="region of interest" description="Disordered" evidence="1">
    <location>
        <begin position="1"/>
        <end position="326"/>
    </location>
</feature>
<keyword evidence="3" id="KW-1185">Reference proteome</keyword>
<proteinExistence type="predicted"/>
<feature type="compositionally biased region" description="Basic residues" evidence="1">
    <location>
        <begin position="86"/>
        <end position="97"/>
    </location>
</feature>
<gene>
    <name evidence="2" type="ORF">PEVE_00021690</name>
</gene>
<feature type="compositionally biased region" description="Basic and acidic residues" evidence="1">
    <location>
        <begin position="202"/>
        <end position="218"/>
    </location>
</feature>
<dbReference type="PANTHER" id="PTHR16155:SF19">
    <property type="entry name" value="DED DOMAIN-CONTAINING PROTEIN"/>
    <property type="match status" value="1"/>
</dbReference>
<dbReference type="PANTHER" id="PTHR16155">
    <property type="entry name" value="DED DOMAIN-CONTAINING PROTEIN"/>
    <property type="match status" value="1"/>
</dbReference>
<evidence type="ECO:0008006" key="4">
    <source>
        <dbReference type="Google" id="ProtNLM"/>
    </source>
</evidence>
<reference evidence="2 3" key="1">
    <citation type="submission" date="2022-05" db="EMBL/GenBank/DDBJ databases">
        <authorList>
            <consortium name="Genoscope - CEA"/>
            <person name="William W."/>
        </authorList>
    </citation>
    <scope>NUCLEOTIDE SEQUENCE [LARGE SCALE GENOMIC DNA]</scope>
</reference>
<dbReference type="Proteomes" id="UP001159427">
    <property type="component" value="Unassembled WGS sequence"/>
</dbReference>
<sequence length="1747" mass="197501">MSAERDDMDDKSLECNTASEKKKKRSRKKKKSVSAQDKSANNALSAANEIEEASPSEAGPNFSSTGKLTSEEKVKKGEETSESKSLRKKKKKKKRKKCETLSNTTPEPSCDGDDDGIKGCEVQSDEEHSSEAEISGGVAANGYPQHGIGEVMSERNSGGLANEKSVSAQDESADNAVSAANEIEEAGQSEAGPNLSSTGKLTSEEKVEKGEETSENKSLRKKKKKKKGKKSETVSITTPEPPCDGDNDGIKGCEVQSDEEHSSEAEMSGAVGKVVSERNSGGLANEVDEKKPKEDGNTGVIDSEVDSHGESDSSLKPSLADDTDITVRGKEDLCESEEDDRSCSSELAPEVANTEFANSDDVTADNPGEAFCSKPILEDHESDEEDNSFSSFDHEGRNILCIFKLIYGVGLQAIRKLFKEMNPSWTNQPSDAAAFDRGKMKLNKEEENVFNSGDIEKWDFSLITTALCFSKTCALEMSKRADCDDALKELKKIRNKLLGHPFTDRMCDADFNIYWPQLSSHFVTLGANPADIADIKNQSDGELLAGEYYKDRFLEEKAKSDSHGKKLDSLEKKLDDFLVKLDPPCKTPVSPKDLSGPNWDEWLKFCAAVGDFDTRKNQYILVTDALSQENLDCFSVLRSVQWKMVLDFDPMSEEKGFYHQFTSHEGQGSLISMATPAELKPKTIVTLAREIDSSKTQWLFVNGRSSDTGGKQPEFAEWEATSVKEISRFFVCCCDPDKFDKQKPVVCLILPFFQKTVPYLERTLGRLFENFADQFRLHVVSFKNARQLSVFEKVKVCTIDLASDLVHLGLKQMLCLSSSQQYRMPTSQAQIYAQLSNKEYLYLKEFLEVLYIGCEELPDPNNSSEGDKYLQEFLEENRRLFFSGNAISFASLYYNHDAKRDIENDIKIHVQRLLADKTRTRSVIVEIKHSPGTGGTTIARRVMWDLHKDYPCAFIEVNAHLYYDEDNIYAVKLAEHIAALEEICRTSPVILIDGKQPRAIEVLSNKLVRMLGNKGKRALLLRCLHGSKTSAQDTRETCSIHKIFYVDVKLEDTRADLNEFQQKYSELIEKSLGEARRCGPCRVFHFPLLAMMDKFRPRLKKIIDDSWNEMESLQQDIAVVVAFLQKYANQPTPALLLYDAFSRHLHSVKDRNNVTYEEIKQLFTEHLLNLMIPLNPLRCRGGKYHFQEASPERYTLQHRVVAELLLKKAFQTQGCDLFQVVNQFLHFPVYQREVFMPLFEDLFVYNKDGQKKRKFSLLFEELKIINQERAAEVFCEAAEKTGDSVVYANAARFFAKMDPPSFSKAMELIEQAFKTTNAKLRFRSICHTKGVVLYVELQYMIYTGRVENLQKLEDLATKVLDAYSEARNFPLTYPNPLIGEVDVWLACIGWIMKHKCNRDADKTLRFLTNQCPEFFRSCVSHSFYLLDTVDRIVQSVPSLPDPEDTQRRCNNARVALMKNFGTRLSSTGRGRDVEDVVQACQALCSAKNFPRSSALELKRLQALFILNSSDPIDKLKQEHLVFLQKLLGDLVFKENENRLAYHLMKVCILVNGPQTYTLVQGFALTEKWSEVSRHDSLPYFYQMAICFLQILDGNAIEFLPKYLKACASCREKSQNHCRSTQSTLFVSKNGQGMSRLLTRNTLFSEETDYPTEVPEMVYRFWQVESRRKLLECKGRIRSGTPSDRGKSYPYIELVPGKVELYLPKNAGIGRVDRDFTAGQLVYFVTSFTLQGPVANGITYEPQNKTSS</sequence>